<protein>
    <submittedName>
        <fullName evidence="3">DUF2813 domain-containing protein</fullName>
    </submittedName>
</protein>
<name>A0A4S2HAQ2_9PROT</name>
<dbReference type="InterPro" id="IPR027417">
    <property type="entry name" value="P-loop_NTPase"/>
</dbReference>
<dbReference type="Pfam" id="PF13175">
    <property type="entry name" value="AAA_15"/>
    <property type="match status" value="1"/>
</dbReference>
<dbReference type="RefSeq" id="WP_135944683.1">
    <property type="nucleotide sequence ID" value="NZ_BMEI01000002.1"/>
</dbReference>
<dbReference type="InterPro" id="IPR041685">
    <property type="entry name" value="AAA_GajA/Old/RecF-like"/>
</dbReference>
<evidence type="ECO:0000313" key="4">
    <source>
        <dbReference type="Proteomes" id="UP000305451"/>
    </source>
</evidence>
<feature type="domain" description="Endonuclease GajA/Old nuclease/RecF-like AAA" evidence="1">
    <location>
        <begin position="1"/>
        <end position="46"/>
    </location>
</feature>
<dbReference type="Proteomes" id="UP000305451">
    <property type="component" value="Unassembled WGS sequence"/>
</dbReference>
<sequence length="431" mass="48340">MLRRIEISRFKSIHHADIELGEVNIFIGPNGSGKSNILEAVGILASALGRGLAPQDLDYKGVRLSTPRLFKSSFRNQNIPKTFQLIGHFDRFTYKCTLSAGGASRNLSFHSESLYVDGGLVIGRSPHGTRLHKHKKGFDWEEFREEIPPHRGAWDVLGPFADIPDEVEAEINAFSRYVIYSPQTAVMRGLATDSRVIEPLGLTGSRLATAFKETLSEKQRVQGLESKKRFEDILQIIWAPGWADRINIGRRNDDIVPPQVKTEGEVIYIRDKYMKTSFNMLSPYDASEGTLYLIFVATLLSHPEAPTSFGLDNVDGTLNPGLVRRLVDHIVKVSSEGAEDSKPNKQVFLTSHNPTALDAFDIFDSNHAVFVTTRRMQVKGVRLDSHEIIGETKFRRLIPPEGMTPQKWNERARGKNLSELYISNEIQDALG</sequence>
<keyword evidence="4" id="KW-1185">Reference proteome</keyword>
<dbReference type="PANTHER" id="PTHR32182:SF22">
    <property type="entry name" value="ATP-DEPENDENT ENDONUCLEASE, OLD FAMILY-RELATED"/>
    <property type="match status" value="1"/>
</dbReference>
<dbReference type="Gene3D" id="3.40.50.300">
    <property type="entry name" value="P-loop containing nucleotide triphosphate hydrolases"/>
    <property type="match status" value="1"/>
</dbReference>
<gene>
    <name evidence="3" type="ORF">E5162_08040</name>
</gene>
<dbReference type="PIRSF" id="PIRSF029347">
    <property type="entry name" value="RecF"/>
    <property type="match status" value="1"/>
</dbReference>
<comment type="caution">
    <text evidence="3">The sequence shown here is derived from an EMBL/GenBank/DDBJ whole genome shotgun (WGS) entry which is preliminary data.</text>
</comment>
<dbReference type="InterPro" id="IPR014555">
    <property type="entry name" value="RecF-like"/>
</dbReference>
<dbReference type="SUPFAM" id="SSF52540">
    <property type="entry name" value="P-loop containing nucleoside triphosphate hydrolases"/>
    <property type="match status" value="1"/>
</dbReference>
<dbReference type="GO" id="GO:0016887">
    <property type="term" value="F:ATP hydrolysis activity"/>
    <property type="evidence" value="ECO:0007669"/>
    <property type="project" value="InterPro"/>
</dbReference>
<evidence type="ECO:0000259" key="1">
    <source>
        <dbReference type="Pfam" id="PF13175"/>
    </source>
</evidence>
<dbReference type="GO" id="GO:0000731">
    <property type="term" value="P:DNA synthesis involved in DNA repair"/>
    <property type="evidence" value="ECO:0007669"/>
    <property type="project" value="TreeGrafter"/>
</dbReference>
<dbReference type="AlphaFoldDB" id="A0A4S2HAQ2"/>
<proteinExistence type="predicted"/>
<evidence type="ECO:0000313" key="3">
    <source>
        <dbReference type="EMBL" id="TGY93005.1"/>
    </source>
</evidence>
<accession>A0A4S2HAQ2</accession>
<dbReference type="GO" id="GO:0005524">
    <property type="term" value="F:ATP binding"/>
    <property type="evidence" value="ECO:0007669"/>
    <property type="project" value="InterPro"/>
</dbReference>
<dbReference type="EMBL" id="SRXV01000002">
    <property type="protein sequence ID" value="TGY93005.1"/>
    <property type="molecule type" value="Genomic_DNA"/>
</dbReference>
<dbReference type="InterPro" id="IPR003959">
    <property type="entry name" value="ATPase_AAA_core"/>
</dbReference>
<organism evidence="3 4">
    <name type="scientific">Marinicauda pacifica</name>
    <dbReference type="NCBI Taxonomy" id="1133559"/>
    <lineage>
        <taxon>Bacteria</taxon>
        <taxon>Pseudomonadati</taxon>
        <taxon>Pseudomonadota</taxon>
        <taxon>Alphaproteobacteria</taxon>
        <taxon>Maricaulales</taxon>
        <taxon>Maricaulaceae</taxon>
        <taxon>Marinicauda</taxon>
    </lineage>
</organism>
<dbReference type="OrthoDB" id="7596665at2"/>
<evidence type="ECO:0000259" key="2">
    <source>
        <dbReference type="Pfam" id="PF13304"/>
    </source>
</evidence>
<feature type="domain" description="ATPase AAA-type core" evidence="2">
    <location>
        <begin position="281"/>
        <end position="358"/>
    </location>
</feature>
<reference evidence="3 4" key="1">
    <citation type="journal article" date="2013" name="Int. J. Syst. Evol. Microbiol.">
        <title>Marinicauda pacifica gen. nov., sp. nov., a prosthecate alphaproteobacterium of the family Hyphomonadaceae isolated from deep seawater.</title>
        <authorList>
            <person name="Zhang X.Y."/>
            <person name="Li G.W."/>
            <person name="Wang C.S."/>
            <person name="Zhang Y.J."/>
            <person name="Xu X.W."/>
            <person name="Li H."/>
            <person name="Liu A."/>
            <person name="Liu C."/>
            <person name="Xie B.B."/>
            <person name="Qin Q.L."/>
            <person name="Xu Z."/>
            <person name="Chen X.L."/>
            <person name="Zhou B.C."/>
            <person name="Zhang Y.Z."/>
        </authorList>
    </citation>
    <scope>NUCLEOTIDE SEQUENCE [LARGE SCALE GENOMIC DNA]</scope>
    <source>
        <strain evidence="3 4">P-1 km-3</strain>
    </source>
</reference>
<dbReference type="GO" id="GO:0006302">
    <property type="term" value="P:double-strand break repair"/>
    <property type="evidence" value="ECO:0007669"/>
    <property type="project" value="TreeGrafter"/>
</dbReference>
<dbReference type="PANTHER" id="PTHR32182">
    <property type="entry name" value="DNA REPLICATION AND REPAIR PROTEIN RECF"/>
    <property type="match status" value="1"/>
</dbReference>
<dbReference type="Pfam" id="PF13304">
    <property type="entry name" value="AAA_21"/>
    <property type="match status" value="1"/>
</dbReference>